<dbReference type="Pfam" id="PF00127">
    <property type="entry name" value="Copper-bind"/>
    <property type="match status" value="1"/>
</dbReference>
<keyword evidence="2" id="KW-0186">Copper</keyword>
<keyword evidence="3" id="KW-1133">Transmembrane helix</keyword>
<keyword evidence="6" id="KW-1185">Reference proteome</keyword>
<sequence>MGTPTSSHAYGIGMLALIIGMSATLVFYTSFYLPESLAKPSVSEHILNPEDEFIIEIVPGAVIEGNENYVPNKPTVLLGFTNKVIWQNNDDTAHTVTPDHRQADGYSGDFGSTGVLKPGDTYEFLFTEEQVIPYHCQPHPWMTGTITVEKSRF</sequence>
<dbReference type="OrthoDB" id="11836at2157"/>
<dbReference type="SUPFAM" id="SSF49503">
    <property type="entry name" value="Cupredoxins"/>
    <property type="match status" value="1"/>
</dbReference>
<evidence type="ECO:0000259" key="4">
    <source>
        <dbReference type="Pfam" id="PF00127"/>
    </source>
</evidence>
<evidence type="ECO:0000256" key="2">
    <source>
        <dbReference type="ARBA" id="ARBA00023008"/>
    </source>
</evidence>
<evidence type="ECO:0000313" key="6">
    <source>
        <dbReference type="Proteomes" id="UP000032408"/>
    </source>
</evidence>
<accession>A0A0D5C041</accession>
<dbReference type="RefSeq" id="WP_082051955.1">
    <property type="nucleotide sequence ID" value="NZ_CP011070.1"/>
</dbReference>
<dbReference type="GO" id="GO:0005507">
    <property type="term" value="F:copper ion binding"/>
    <property type="evidence" value="ECO:0007669"/>
    <property type="project" value="InterPro"/>
</dbReference>
<dbReference type="AlphaFoldDB" id="A0A0D5C041"/>
<dbReference type="KEGG" id="nin:NADRNF5_0219"/>
<gene>
    <name evidence="5" type="ORF">NADRNF5_0219</name>
</gene>
<keyword evidence="3" id="KW-0472">Membrane</keyword>
<dbReference type="GO" id="GO:0009055">
    <property type="term" value="F:electron transfer activity"/>
    <property type="evidence" value="ECO:0007669"/>
    <property type="project" value="InterPro"/>
</dbReference>
<name>A0A0D5C041_9ARCH</name>
<reference evidence="5 6" key="2">
    <citation type="journal article" date="2016" name="ISME J.">
        <title>Physiological and genomic characterization of two novel marine thaumarchaeal strains indicates niche differentiation.</title>
        <authorList>
            <person name="Bayer B."/>
            <person name="Vojvoda J."/>
            <person name="Offre P."/>
            <person name="Alves R.J."/>
            <person name="Elisabeth N.H."/>
            <person name="Garcia J.A."/>
            <person name="Volland J.M."/>
            <person name="Srivastava A."/>
            <person name="Schleper C."/>
            <person name="Herndl G.J."/>
        </authorList>
    </citation>
    <scope>NUCLEOTIDE SEQUENCE [LARGE SCALE GENOMIC DNA]</scope>
    <source>
        <strain evidence="5 6">NF5</strain>
    </source>
</reference>
<dbReference type="InterPro" id="IPR052721">
    <property type="entry name" value="ET_Amicyanin"/>
</dbReference>
<reference evidence="6" key="1">
    <citation type="submission" date="2015-03" db="EMBL/GenBank/DDBJ databases">
        <title>Characterization of two novel Thaumarchaeota isolated from the Northern Adriatic Sea.</title>
        <authorList>
            <person name="Bayer B."/>
            <person name="Vojvoda J."/>
            <person name="Offre P."/>
            <person name="Srivastava A."/>
            <person name="Elisabeth N."/>
            <person name="Garcia J.A.L."/>
            <person name="Schleper C."/>
            <person name="Herndl G.J."/>
        </authorList>
    </citation>
    <scope>NUCLEOTIDE SEQUENCE [LARGE SCALE GENOMIC DNA]</scope>
    <source>
        <strain evidence="6">NF5</strain>
    </source>
</reference>
<proteinExistence type="predicted"/>
<feature type="domain" description="Blue (type 1) copper" evidence="4">
    <location>
        <begin position="76"/>
        <end position="149"/>
    </location>
</feature>
<dbReference type="Gene3D" id="2.60.40.420">
    <property type="entry name" value="Cupredoxins - blue copper proteins"/>
    <property type="match status" value="1"/>
</dbReference>
<dbReference type="InterPro" id="IPR008972">
    <property type="entry name" value="Cupredoxin"/>
</dbReference>
<dbReference type="GeneID" id="24819470"/>
<evidence type="ECO:0000256" key="3">
    <source>
        <dbReference type="SAM" id="Phobius"/>
    </source>
</evidence>
<dbReference type="EMBL" id="CP011070">
    <property type="protein sequence ID" value="AJW69918.1"/>
    <property type="molecule type" value="Genomic_DNA"/>
</dbReference>
<dbReference type="PANTHER" id="PTHR36507">
    <property type="entry name" value="BLL1555 PROTEIN"/>
    <property type="match status" value="1"/>
</dbReference>
<dbReference type="InterPro" id="IPR000923">
    <property type="entry name" value="BlueCu_1"/>
</dbReference>
<dbReference type="PANTHER" id="PTHR36507:SF1">
    <property type="entry name" value="BLL1555 PROTEIN"/>
    <property type="match status" value="1"/>
</dbReference>
<dbReference type="STRING" id="1580092.NADRNF5_0219"/>
<dbReference type="Proteomes" id="UP000032408">
    <property type="component" value="Chromosome"/>
</dbReference>
<organism evidence="5 6">
    <name type="scientific">Nitrosopumilus adriaticus</name>
    <dbReference type="NCBI Taxonomy" id="1580092"/>
    <lineage>
        <taxon>Archaea</taxon>
        <taxon>Nitrososphaerota</taxon>
        <taxon>Nitrososphaeria</taxon>
        <taxon>Nitrosopumilales</taxon>
        <taxon>Nitrosopumilaceae</taxon>
        <taxon>Nitrosopumilus</taxon>
    </lineage>
</organism>
<feature type="transmembrane region" description="Helical" evidence="3">
    <location>
        <begin position="12"/>
        <end position="33"/>
    </location>
</feature>
<dbReference type="HOGENOM" id="CLU_1709035_0_0_2"/>
<keyword evidence="3" id="KW-0812">Transmembrane</keyword>
<protein>
    <submittedName>
        <fullName evidence="5">Blue (Type1) copper domain-containing protein</fullName>
    </submittedName>
</protein>
<evidence type="ECO:0000313" key="5">
    <source>
        <dbReference type="EMBL" id="AJW69918.1"/>
    </source>
</evidence>
<keyword evidence="1" id="KW-0479">Metal-binding</keyword>
<evidence type="ECO:0000256" key="1">
    <source>
        <dbReference type="ARBA" id="ARBA00022723"/>
    </source>
</evidence>